<dbReference type="OrthoDB" id="3229302at2"/>
<dbReference type="EMBL" id="CP043504">
    <property type="protein sequence ID" value="QEO08673.1"/>
    <property type="molecule type" value="Genomic_DNA"/>
</dbReference>
<keyword evidence="5 6" id="KW-0472">Membrane</keyword>
<feature type="transmembrane region" description="Helical" evidence="6">
    <location>
        <begin position="48"/>
        <end position="67"/>
    </location>
</feature>
<gene>
    <name evidence="7" type="ORF">FLP23_00700</name>
</gene>
<dbReference type="Proteomes" id="UP000322159">
    <property type="component" value="Chromosome"/>
</dbReference>
<evidence type="ECO:0000256" key="5">
    <source>
        <dbReference type="ARBA" id="ARBA00023136"/>
    </source>
</evidence>
<evidence type="ECO:0000256" key="6">
    <source>
        <dbReference type="SAM" id="Phobius"/>
    </source>
</evidence>
<feature type="transmembrane region" description="Helical" evidence="6">
    <location>
        <begin position="265"/>
        <end position="291"/>
    </location>
</feature>
<feature type="transmembrane region" description="Helical" evidence="6">
    <location>
        <begin position="103"/>
        <end position="127"/>
    </location>
</feature>
<evidence type="ECO:0000256" key="2">
    <source>
        <dbReference type="ARBA" id="ARBA00022475"/>
    </source>
</evidence>
<evidence type="ECO:0000313" key="7">
    <source>
        <dbReference type="EMBL" id="QEO08673.1"/>
    </source>
</evidence>
<reference evidence="7 8" key="1">
    <citation type="submission" date="2019-09" db="EMBL/GenBank/DDBJ databases">
        <title>Genome sequencing of strain KACC 19322.</title>
        <authorList>
            <person name="Heo J."/>
            <person name="Kim S.-J."/>
            <person name="Kim J.-S."/>
            <person name="Hong S.-B."/>
            <person name="Kwon S.-W."/>
        </authorList>
    </citation>
    <scope>NUCLEOTIDE SEQUENCE [LARGE SCALE GENOMIC DNA]</scope>
    <source>
        <strain evidence="7 8">KACC 19322</strain>
    </source>
</reference>
<evidence type="ECO:0000313" key="8">
    <source>
        <dbReference type="Proteomes" id="UP000322159"/>
    </source>
</evidence>
<feature type="transmembrane region" description="Helical" evidence="6">
    <location>
        <begin position="230"/>
        <end position="253"/>
    </location>
</feature>
<dbReference type="KEGG" id="lyk:FLP23_00700"/>
<dbReference type="RefSeq" id="WP_149324106.1">
    <property type="nucleotide sequence ID" value="NZ_CP043504.1"/>
</dbReference>
<feature type="transmembrane region" description="Helical" evidence="6">
    <location>
        <begin position="148"/>
        <end position="175"/>
    </location>
</feature>
<organism evidence="7 8">
    <name type="scientific">Protaetiibacter larvae</name>
    <dbReference type="NCBI Taxonomy" id="2592654"/>
    <lineage>
        <taxon>Bacteria</taxon>
        <taxon>Bacillati</taxon>
        <taxon>Actinomycetota</taxon>
        <taxon>Actinomycetes</taxon>
        <taxon>Micrococcales</taxon>
        <taxon>Microbacteriaceae</taxon>
        <taxon>Protaetiibacter</taxon>
    </lineage>
</organism>
<feature type="transmembrane region" description="Helical" evidence="6">
    <location>
        <begin position="195"/>
        <end position="218"/>
    </location>
</feature>
<keyword evidence="2" id="KW-1003">Cell membrane</keyword>
<proteinExistence type="predicted"/>
<sequence>MDDAALSPLRDPLRRPRRRWRDRTAVRVYTVYLDHRGPLLAAGMSQQAVFAVFAGVWLAFSSFELFAPQHSALREALLRLIDALVPGLIDTGAGGAIDPGALVGTAVLTWTGAIALVGLVITAVGWLSSARDAVLLIADLDSPDTHFVLLWIKDFVLALAFSVLLLASAAASASASSALDEALDALGIRSTLTSTIATSLVSIVLVFLIDTVLLATLFRVLAGARIPLRFLVPGAARGALVLTVLQLVGAFLLGGTPDNPLLASFAVIITLLTWFALVSQVILLAACWVFVGMKDAGVPLRGRRIVTETVDEGEDADGRPTS</sequence>
<keyword evidence="8" id="KW-1185">Reference proteome</keyword>
<dbReference type="Pfam" id="PF03631">
    <property type="entry name" value="Virul_fac_BrkB"/>
    <property type="match status" value="1"/>
</dbReference>
<accession>A0A5C1Y3T5</accession>
<evidence type="ECO:0000256" key="3">
    <source>
        <dbReference type="ARBA" id="ARBA00022692"/>
    </source>
</evidence>
<dbReference type="PANTHER" id="PTHR30213">
    <property type="entry name" value="INNER MEMBRANE PROTEIN YHJD"/>
    <property type="match status" value="1"/>
</dbReference>
<dbReference type="AlphaFoldDB" id="A0A5C1Y3T5"/>
<dbReference type="PANTHER" id="PTHR30213:SF1">
    <property type="entry name" value="INNER MEMBRANE PROTEIN YHJD"/>
    <property type="match status" value="1"/>
</dbReference>
<comment type="subcellular location">
    <subcellularLocation>
        <location evidence="1">Cell membrane</location>
        <topology evidence="1">Multi-pass membrane protein</topology>
    </subcellularLocation>
</comment>
<evidence type="ECO:0000256" key="4">
    <source>
        <dbReference type="ARBA" id="ARBA00022989"/>
    </source>
</evidence>
<dbReference type="PIRSF" id="PIRSF035875">
    <property type="entry name" value="RNase_BN"/>
    <property type="match status" value="1"/>
</dbReference>
<keyword evidence="4 6" id="KW-1133">Transmembrane helix</keyword>
<dbReference type="GO" id="GO:0005886">
    <property type="term" value="C:plasma membrane"/>
    <property type="evidence" value="ECO:0007669"/>
    <property type="project" value="UniProtKB-SubCell"/>
</dbReference>
<evidence type="ECO:0000256" key="1">
    <source>
        <dbReference type="ARBA" id="ARBA00004651"/>
    </source>
</evidence>
<dbReference type="InterPro" id="IPR017039">
    <property type="entry name" value="Virul_fac_BrkB"/>
</dbReference>
<keyword evidence="3 6" id="KW-0812">Transmembrane</keyword>
<name>A0A5C1Y3T5_9MICO</name>
<protein>
    <submittedName>
        <fullName evidence="7">YihY/virulence factor BrkB family protein</fullName>
    </submittedName>
</protein>